<dbReference type="EMBL" id="FNIX01000004">
    <property type="protein sequence ID" value="SDO86636.1"/>
    <property type="molecule type" value="Genomic_DNA"/>
</dbReference>
<protein>
    <submittedName>
        <fullName evidence="2">Uncharacterized protein</fullName>
    </submittedName>
</protein>
<feature type="region of interest" description="Disordered" evidence="1">
    <location>
        <begin position="1"/>
        <end position="20"/>
    </location>
</feature>
<organism evidence="2 3">
    <name type="scientific">Lentzea jiangxiensis</name>
    <dbReference type="NCBI Taxonomy" id="641025"/>
    <lineage>
        <taxon>Bacteria</taxon>
        <taxon>Bacillati</taxon>
        <taxon>Actinomycetota</taxon>
        <taxon>Actinomycetes</taxon>
        <taxon>Pseudonocardiales</taxon>
        <taxon>Pseudonocardiaceae</taxon>
        <taxon>Lentzea</taxon>
    </lineage>
</organism>
<reference evidence="3" key="1">
    <citation type="submission" date="2016-10" db="EMBL/GenBank/DDBJ databases">
        <authorList>
            <person name="Varghese N."/>
            <person name="Submissions S."/>
        </authorList>
    </citation>
    <scope>NUCLEOTIDE SEQUENCE [LARGE SCALE GENOMIC DNA]</scope>
    <source>
        <strain evidence="3">CGMCC 4.6609</strain>
    </source>
</reference>
<evidence type="ECO:0000256" key="1">
    <source>
        <dbReference type="SAM" id="MobiDB-lite"/>
    </source>
</evidence>
<feature type="compositionally biased region" description="Basic and acidic residues" evidence="1">
    <location>
        <begin position="1"/>
        <end position="18"/>
    </location>
</feature>
<proteinExistence type="predicted"/>
<evidence type="ECO:0000313" key="3">
    <source>
        <dbReference type="Proteomes" id="UP000199691"/>
    </source>
</evidence>
<name>A0A1H0N285_9PSEU</name>
<dbReference type="AlphaFoldDB" id="A0A1H0N285"/>
<dbReference type="Proteomes" id="UP000199691">
    <property type="component" value="Unassembled WGS sequence"/>
</dbReference>
<accession>A0A1H0N285</accession>
<sequence length="53" mass="5863">MSHEVIRGDPHAGKEGYRPVRRGVRAALPHVDTMDAGHGVHALEELPKEVRRA</sequence>
<gene>
    <name evidence="2" type="ORF">SAMN05421507_104215</name>
</gene>
<keyword evidence="3" id="KW-1185">Reference proteome</keyword>
<dbReference type="STRING" id="641025.SAMN05421507_104215"/>
<evidence type="ECO:0000313" key="2">
    <source>
        <dbReference type="EMBL" id="SDO86636.1"/>
    </source>
</evidence>